<dbReference type="InterPro" id="IPR002347">
    <property type="entry name" value="SDR_fam"/>
</dbReference>
<dbReference type="KEGG" id="mama:GII36_04005"/>
<dbReference type="Gene3D" id="3.40.50.720">
    <property type="entry name" value="NAD(P)-binding Rossmann-like Domain"/>
    <property type="match status" value="1"/>
</dbReference>
<feature type="compositionally biased region" description="Polar residues" evidence="4">
    <location>
        <begin position="15"/>
        <end position="31"/>
    </location>
</feature>
<accession>A0A857MME6</accession>
<dbReference type="Pfam" id="PF00106">
    <property type="entry name" value="adh_short"/>
    <property type="match status" value="1"/>
</dbReference>
<dbReference type="FunFam" id="3.40.50.720:FF:000084">
    <property type="entry name" value="Short-chain dehydrogenase reductase"/>
    <property type="match status" value="1"/>
</dbReference>
<feature type="region of interest" description="Disordered" evidence="4">
    <location>
        <begin position="1"/>
        <end position="31"/>
    </location>
</feature>
<dbReference type="PRINTS" id="PR00080">
    <property type="entry name" value="SDRFAMILY"/>
</dbReference>
<evidence type="ECO:0000256" key="3">
    <source>
        <dbReference type="RuleBase" id="RU000363"/>
    </source>
</evidence>
<evidence type="ECO:0000256" key="2">
    <source>
        <dbReference type="ARBA" id="ARBA00023002"/>
    </source>
</evidence>
<evidence type="ECO:0000256" key="4">
    <source>
        <dbReference type="SAM" id="MobiDB-lite"/>
    </source>
</evidence>
<dbReference type="InterPro" id="IPR051122">
    <property type="entry name" value="SDR_DHRS6-like"/>
</dbReference>
<feature type="domain" description="Ketoreductase" evidence="5">
    <location>
        <begin position="149"/>
        <end position="326"/>
    </location>
</feature>
<dbReference type="PANTHER" id="PTHR43477:SF1">
    <property type="entry name" value="DIHYDROANTICAPSIN 7-DEHYDROGENASE"/>
    <property type="match status" value="1"/>
</dbReference>
<evidence type="ECO:0000256" key="1">
    <source>
        <dbReference type="ARBA" id="ARBA00006484"/>
    </source>
</evidence>
<protein>
    <submittedName>
        <fullName evidence="6">SDR family NAD(P)-dependent oxidoreductase</fullName>
    </submittedName>
</protein>
<feature type="compositionally biased region" description="Low complexity" evidence="4">
    <location>
        <begin position="105"/>
        <end position="118"/>
    </location>
</feature>
<reference evidence="6" key="1">
    <citation type="journal article" date="2021" name="Nat. Microbiol.">
        <title>Cocultivation of an ultrasmall environmental parasitic bacterium with lytic ability against bacteria associated with wastewater foams.</title>
        <authorList>
            <person name="Batinovic S."/>
            <person name="Rose J.J.A."/>
            <person name="Ratcliffe J."/>
            <person name="Seviour R.J."/>
            <person name="Petrovski S."/>
        </authorList>
    </citation>
    <scope>NUCLEOTIDE SEQUENCE</scope>
    <source>
        <strain evidence="6">JR1</strain>
    </source>
</reference>
<evidence type="ECO:0000313" key="7">
    <source>
        <dbReference type="Proteomes" id="UP001059824"/>
    </source>
</evidence>
<proteinExistence type="inferred from homology"/>
<keyword evidence="7" id="KW-1185">Reference proteome</keyword>
<dbReference type="CDD" id="cd05233">
    <property type="entry name" value="SDR_c"/>
    <property type="match status" value="1"/>
</dbReference>
<sequence length="388" mass="40194">MGFFSRDKSEEPKQETTTTESGTPAQLSADSTIREWLDHPVGGTIFRSMLAEAGQNEKVLTPVKGWTLKRVAGMSGGKMTDEMIADMVQKANAGEATAAPTETQVESTEAPSAEEAPAAPAPETPVASTASSEPDEWVEKITDGRFANKTIIVTGAGSGIGRATASRIAREGGRVIGVDISQERLDELKASLAGAQIEVVAGDITNDESVAKIVEVAGTRIDGLANIAGIMDNMTPVHEVDDATWNRVMNVNVVGTMKLMRAIVPKMLEQKAGSIVNITSEAGLRGSAAGAAYTASKHAVIGLTKSSAFAYTGTGIRVNAVAPGGVATNIEAKFDSPMFLDRFGVASAVMPAPTTADQLAASITFLLSDDGTNVNGAILPSDGGWSAV</sequence>
<dbReference type="RefSeq" id="WP_260762714.1">
    <property type="nucleotide sequence ID" value="NZ_CP045921.1"/>
</dbReference>
<organism evidence="6 7">
    <name type="scientific">Candidatus Mycosynbacter amalyticus</name>
    <dbReference type="NCBI Taxonomy" id="2665156"/>
    <lineage>
        <taxon>Bacteria</taxon>
        <taxon>Candidatus Saccharimonadota</taxon>
        <taxon>Candidatus Saccharimonadota incertae sedis</taxon>
        <taxon>Candidatus Mycosynbacter</taxon>
    </lineage>
</organism>
<gene>
    <name evidence="6" type="ORF">GII36_04005</name>
</gene>
<evidence type="ECO:0000259" key="5">
    <source>
        <dbReference type="SMART" id="SM00822"/>
    </source>
</evidence>
<dbReference type="InterPro" id="IPR036291">
    <property type="entry name" value="NAD(P)-bd_dom_sf"/>
</dbReference>
<keyword evidence="2" id="KW-0560">Oxidoreductase</keyword>
<dbReference type="GO" id="GO:0016491">
    <property type="term" value="F:oxidoreductase activity"/>
    <property type="evidence" value="ECO:0007669"/>
    <property type="project" value="UniProtKB-KW"/>
</dbReference>
<dbReference type="PRINTS" id="PR00081">
    <property type="entry name" value="GDHRDH"/>
</dbReference>
<feature type="region of interest" description="Disordered" evidence="4">
    <location>
        <begin position="94"/>
        <end position="135"/>
    </location>
</feature>
<dbReference type="PANTHER" id="PTHR43477">
    <property type="entry name" value="DIHYDROANTICAPSIN 7-DEHYDROGENASE"/>
    <property type="match status" value="1"/>
</dbReference>
<comment type="similarity">
    <text evidence="1 3">Belongs to the short-chain dehydrogenases/reductases (SDR) family.</text>
</comment>
<dbReference type="SMART" id="SM00822">
    <property type="entry name" value="PKS_KR"/>
    <property type="match status" value="1"/>
</dbReference>
<dbReference type="EMBL" id="CP045921">
    <property type="protein sequence ID" value="QHN42995.1"/>
    <property type="molecule type" value="Genomic_DNA"/>
</dbReference>
<dbReference type="SUPFAM" id="SSF51735">
    <property type="entry name" value="NAD(P)-binding Rossmann-fold domains"/>
    <property type="match status" value="1"/>
</dbReference>
<feature type="compositionally biased region" description="Basic and acidic residues" evidence="4">
    <location>
        <begin position="1"/>
        <end position="14"/>
    </location>
</feature>
<name>A0A857MME6_9BACT</name>
<dbReference type="AlphaFoldDB" id="A0A857MME6"/>
<evidence type="ECO:0000313" key="6">
    <source>
        <dbReference type="EMBL" id="QHN42995.1"/>
    </source>
</evidence>
<dbReference type="Proteomes" id="UP001059824">
    <property type="component" value="Chromosome"/>
</dbReference>
<dbReference type="InterPro" id="IPR057326">
    <property type="entry name" value="KR_dom"/>
</dbReference>